<gene>
    <name evidence="3" type="ORF">TCMB3V08_LOCUS5375</name>
</gene>
<keyword evidence="2" id="KW-0812">Transmembrane</keyword>
<dbReference type="InterPro" id="IPR045296">
    <property type="entry name" value="Complex1_LYR_ETFRF1_LYRM5"/>
</dbReference>
<dbReference type="GO" id="GO:0005739">
    <property type="term" value="C:mitochondrion"/>
    <property type="evidence" value="ECO:0007669"/>
    <property type="project" value="TreeGrafter"/>
</dbReference>
<comment type="similarity">
    <text evidence="1">Belongs to the complex I LYR family.</text>
</comment>
<organism evidence="3">
    <name type="scientific">Timema californicum</name>
    <name type="common">California timema</name>
    <name type="synonym">Walking stick</name>
    <dbReference type="NCBI Taxonomy" id="61474"/>
    <lineage>
        <taxon>Eukaryota</taxon>
        <taxon>Metazoa</taxon>
        <taxon>Ecdysozoa</taxon>
        <taxon>Arthropoda</taxon>
        <taxon>Hexapoda</taxon>
        <taxon>Insecta</taxon>
        <taxon>Pterygota</taxon>
        <taxon>Neoptera</taxon>
        <taxon>Polyneoptera</taxon>
        <taxon>Phasmatodea</taxon>
        <taxon>Timematodea</taxon>
        <taxon>Timematoidea</taxon>
        <taxon>Timematidae</taxon>
        <taxon>Timema</taxon>
    </lineage>
</organism>
<keyword evidence="2" id="KW-0472">Membrane</keyword>
<evidence type="ECO:0000256" key="2">
    <source>
        <dbReference type="SAM" id="Phobius"/>
    </source>
</evidence>
<proteinExistence type="inferred from homology"/>
<protein>
    <submittedName>
        <fullName evidence="3">(California timema) hypothetical protein</fullName>
    </submittedName>
</protein>
<feature type="transmembrane region" description="Helical" evidence="2">
    <location>
        <begin position="37"/>
        <end position="55"/>
    </location>
</feature>
<dbReference type="PANTHER" id="PTHR21024">
    <property type="entry name" value="GROWTH HORMONE-INDUCIBLE SOLUBLE PROTEIN-RELATED"/>
    <property type="match status" value="1"/>
</dbReference>
<keyword evidence="2" id="KW-1133">Transmembrane helix</keyword>
<name>A0A7R9P784_TIMCA</name>
<reference evidence="3" key="1">
    <citation type="submission" date="2020-11" db="EMBL/GenBank/DDBJ databases">
        <authorList>
            <person name="Tran Van P."/>
        </authorList>
    </citation>
    <scope>NUCLEOTIDE SEQUENCE</scope>
</reference>
<dbReference type="CDD" id="cd20265">
    <property type="entry name" value="Complex1_LYR_ETFRF1_LYRM5"/>
    <property type="match status" value="1"/>
</dbReference>
<dbReference type="PANTHER" id="PTHR21024:SF0">
    <property type="entry name" value="ELECTRON TRANSFER FLAVOPROTEIN REGULATORY FACTOR 1"/>
    <property type="match status" value="1"/>
</dbReference>
<dbReference type="Pfam" id="PF13233">
    <property type="entry name" value="Complex1_LYR_2"/>
    <property type="match status" value="1"/>
</dbReference>
<accession>A0A7R9P784</accession>
<dbReference type="AlphaFoldDB" id="A0A7R9P784"/>
<dbReference type="GO" id="GO:0090324">
    <property type="term" value="P:negative regulation of oxidative phosphorylation"/>
    <property type="evidence" value="ECO:0007669"/>
    <property type="project" value="InterPro"/>
</dbReference>
<dbReference type="GO" id="GO:0022904">
    <property type="term" value="P:respiratory electron transport chain"/>
    <property type="evidence" value="ECO:0007669"/>
    <property type="project" value="TreeGrafter"/>
</dbReference>
<sequence length="222" mass="25764">MFGDEVEAKELDYLIEGDEGLTVQTNDMLGDSLSDTGVLGVMILLMLAAMIYSQYKMELTKNRVRTTARIINYTALTKKELDQLQKCLTSTNTLTALTKKELDQLQKCLTSTNTLVNEVEETHMDVRHKLQKISLEMAQLNGKLHLMHAICVKLLHLGREYPQGYDYFRARLKRAFTKNRDVVEPDQIELLLSHGQFVVKELEALYMLRKYRTLKKRYYYDS</sequence>
<dbReference type="EMBL" id="OE181202">
    <property type="protein sequence ID" value="CAD7572731.1"/>
    <property type="molecule type" value="Genomic_DNA"/>
</dbReference>
<evidence type="ECO:0000256" key="1">
    <source>
        <dbReference type="ARBA" id="ARBA00009508"/>
    </source>
</evidence>
<dbReference type="InterPro" id="IPR052000">
    <property type="entry name" value="ETFRF1"/>
</dbReference>
<evidence type="ECO:0000313" key="3">
    <source>
        <dbReference type="EMBL" id="CAD7572731.1"/>
    </source>
</evidence>